<gene>
    <name evidence="2" type="ORF">QF205_11620</name>
</gene>
<sequence>MRHILAIALLAGLSFTPAPANAQSKIVNVPIGPTPACPALPGVTNVKISGVPGPDFWSCTATHVQSGRKLFDIYVGNHPARPGPGYRFAGYTFFGDKSLVWFAQPTGHRSSPVTWQTYLPTGDLRMSVMVVSLERTGFFDLEEITPLIAHLKIGY</sequence>
<feature type="signal peptide" evidence="1">
    <location>
        <begin position="1"/>
        <end position="22"/>
    </location>
</feature>
<evidence type="ECO:0000313" key="2">
    <source>
        <dbReference type="EMBL" id="MDH7453709.1"/>
    </source>
</evidence>
<reference evidence="2" key="1">
    <citation type="journal article" date="2007" name="Int. J. Syst. Evol. Microbiol.">
        <title>Luteimonas composti sp. nov., a moderately thermophilic bacterium isolated from food waste.</title>
        <authorList>
            <person name="Young C.C."/>
            <person name="Kampfer P."/>
            <person name="Chen W.M."/>
            <person name="Yen W.S."/>
            <person name="Arun A.B."/>
            <person name="Lai W.A."/>
            <person name="Shen F.T."/>
            <person name="Rekha P.D."/>
            <person name="Lin K.Y."/>
            <person name="Chou J.H."/>
        </authorList>
    </citation>
    <scope>NUCLEOTIDE SEQUENCE</scope>
    <source>
        <strain evidence="2">CC-YY355</strain>
    </source>
</reference>
<organism evidence="2 3">
    <name type="scientific">Luteimonas composti</name>
    <dbReference type="NCBI Taxonomy" id="398257"/>
    <lineage>
        <taxon>Bacteria</taxon>
        <taxon>Pseudomonadati</taxon>
        <taxon>Pseudomonadota</taxon>
        <taxon>Gammaproteobacteria</taxon>
        <taxon>Lysobacterales</taxon>
        <taxon>Lysobacteraceae</taxon>
        <taxon>Luteimonas</taxon>
    </lineage>
</organism>
<proteinExistence type="predicted"/>
<keyword evidence="1" id="KW-0732">Signal</keyword>
<comment type="caution">
    <text evidence="2">The sequence shown here is derived from an EMBL/GenBank/DDBJ whole genome shotgun (WGS) entry which is preliminary data.</text>
</comment>
<reference evidence="2" key="2">
    <citation type="submission" date="2023-04" db="EMBL/GenBank/DDBJ databases">
        <authorList>
            <person name="Sun J.-Q."/>
        </authorList>
    </citation>
    <scope>NUCLEOTIDE SEQUENCE</scope>
    <source>
        <strain evidence="2">CC-YY355</strain>
    </source>
</reference>
<dbReference type="EMBL" id="JARYGX010000022">
    <property type="protein sequence ID" value="MDH7453709.1"/>
    <property type="molecule type" value="Genomic_DNA"/>
</dbReference>
<dbReference type="RefSeq" id="WP_280942930.1">
    <property type="nucleotide sequence ID" value="NZ_JARYGX010000022.1"/>
</dbReference>
<evidence type="ECO:0000256" key="1">
    <source>
        <dbReference type="SAM" id="SignalP"/>
    </source>
</evidence>
<keyword evidence="3" id="KW-1185">Reference proteome</keyword>
<name>A0ABT6MST7_9GAMM</name>
<dbReference type="Proteomes" id="UP001160550">
    <property type="component" value="Unassembled WGS sequence"/>
</dbReference>
<protein>
    <submittedName>
        <fullName evidence="2">Uncharacterized protein</fullName>
    </submittedName>
</protein>
<evidence type="ECO:0000313" key="3">
    <source>
        <dbReference type="Proteomes" id="UP001160550"/>
    </source>
</evidence>
<feature type="chain" id="PRO_5046233557" evidence="1">
    <location>
        <begin position="23"/>
        <end position="155"/>
    </location>
</feature>
<accession>A0ABT6MST7</accession>